<keyword evidence="2" id="KW-1015">Disulfide bond</keyword>
<dbReference type="InterPro" id="IPR013320">
    <property type="entry name" value="ConA-like_dom_sf"/>
</dbReference>
<dbReference type="GO" id="GO:0000272">
    <property type="term" value="P:polysaccharide catabolic process"/>
    <property type="evidence" value="ECO:0007669"/>
    <property type="project" value="InterPro"/>
</dbReference>
<dbReference type="Pfam" id="PF12733">
    <property type="entry name" value="Cadherin-like"/>
    <property type="match status" value="1"/>
</dbReference>
<evidence type="ECO:0000259" key="4">
    <source>
        <dbReference type="PROSITE" id="PS51766"/>
    </source>
</evidence>
<dbReference type="PANTHER" id="PTHR10151">
    <property type="entry name" value="ECTONUCLEOTIDE PYROPHOSPHATASE/PHOSPHODIESTERASE"/>
    <property type="match status" value="1"/>
</dbReference>
<dbReference type="Pfam" id="PF02368">
    <property type="entry name" value="Big_2"/>
    <property type="match status" value="1"/>
</dbReference>
<dbReference type="InterPro" id="IPR003343">
    <property type="entry name" value="Big_2"/>
</dbReference>
<dbReference type="Gene3D" id="2.60.40.680">
    <property type="match status" value="1"/>
</dbReference>
<dbReference type="PROSITE" id="PS51766">
    <property type="entry name" value="DOCKERIN"/>
    <property type="match status" value="1"/>
</dbReference>
<dbReference type="Gene3D" id="2.60.120.200">
    <property type="match status" value="2"/>
</dbReference>
<dbReference type="InterPro" id="IPR006558">
    <property type="entry name" value="LamG-like"/>
</dbReference>
<dbReference type="Proteomes" id="UP000481087">
    <property type="component" value="Unassembled WGS sequence"/>
</dbReference>
<dbReference type="PANTHER" id="PTHR10151:SF120">
    <property type="entry name" value="BIS(5'-ADENOSYL)-TRIPHOSPHATASE"/>
    <property type="match status" value="1"/>
</dbReference>
<dbReference type="GO" id="GO:0030246">
    <property type="term" value="F:carbohydrate binding"/>
    <property type="evidence" value="ECO:0007669"/>
    <property type="project" value="InterPro"/>
</dbReference>
<dbReference type="Gene3D" id="1.10.1330.10">
    <property type="entry name" value="Dockerin domain"/>
    <property type="match status" value="1"/>
</dbReference>
<evidence type="ECO:0000256" key="1">
    <source>
        <dbReference type="ARBA" id="ARBA00022729"/>
    </source>
</evidence>
<accession>A0A6L8V057</accession>
<dbReference type="Gene3D" id="3.40.720.10">
    <property type="entry name" value="Alkaline Phosphatase, subunit A"/>
    <property type="match status" value="2"/>
</dbReference>
<dbReference type="SUPFAM" id="SSF49373">
    <property type="entry name" value="Invasin/intimin cell-adhesion fragments"/>
    <property type="match status" value="1"/>
</dbReference>
<dbReference type="SUPFAM" id="SSF53649">
    <property type="entry name" value="Alkaline phosphatase-like"/>
    <property type="match status" value="1"/>
</dbReference>
<dbReference type="Pfam" id="PF13385">
    <property type="entry name" value="Laminin_G_3"/>
    <property type="match status" value="2"/>
</dbReference>
<proteinExistence type="predicted"/>
<organism evidence="5 6">
    <name type="scientific">Paenibacillus silvestris</name>
    <dbReference type="NCBI Taxonomy" id="2606219"/>
    <lineage>
        <taxon>Bacteria</taxon>
        <taxon>Bacillati</taxon>
        <taxon>Bacillota</taxon>
        <taxon>Bacilli</taxon>
        <taxon>Bacillales</taxon>
        <taxon>Paenibacillaceae</taxon>
        <taxon>Paenibacillus</taxon>
    </lineage>
</organism>
<protein>
    <recommendedName>
        <fullName evidence="4">Dockerin domain-containing protein</fullName>
    </recommendedName>
</protein>
<keyword evidence="6" id="KW-1185">Reference proteome</keyword>
<dbReference type="AlphaFoldDB" id="A0A6L8V057"/>
<dbReference type="InterPro" id="IPR017850">
    <property type="entry name" value="Alkaline_phosphatase_core_sf"/>
</dbReference>
<feature type="region of interest" description="Disordered" evidence="3">
    <location>
        <begin position="524"/>
        <end position="548"/>
    </location>
</feature>
<dbReference type="CDD" id="cd08547">
    <property type="entry name" value="Type_II_cohesin"/>
    <property type="match status" value="1"/>
</dbReference>
<dbReference type="Pfam" id="PF01663">
    <property type="entry name" value="Phosphodiest"/>
    <property type="match status" value="2"/>
</dbReference>
<evidence type="ECO:0000313" key="5">
    <source>
        <dbReference type="EMBL" id="MZQ83843.1"/>
    </source>
</evidence>
<dbReference type="InterPro" id="IPR016134">
    <property type="entry name" value="Dockerin_dom"/>
</dbReference>
<dbReference type="InterPro" id="IPR002591">
    <property type="entry name" value="Phosphodiest/P_Trfase"/>
</dbReference>
<dbReference type="SUPFAM" id="SSF49384">
    <property type="entry name" value="Carbohydrate-binding domain"/>
    <property type="match status" value="1"/>
</dbReference>
<dbReference type="InterPro" id="IPR008965">
    <property type="entry name" value="CBM2/CBM3_carb-bd_dom_sf"/>
</dbReference>
<gene>
    <name evidence="5" type="ORF">GQF01_17160</name>
</gene>
<dbReference type="Gene3D" id="1.20.1270.90">
    <property type="entry name" value="AF1782-like"/>
    <property type="match status" value="2"/>
</dbReference>
<reference evidence="5 6" key="1">
    <citation type="submission" date="2019-12" db="EMBL/GenBank/DDBJ databases">
        <title>Paenibacillus sp. nov. sp. isolated from soil.</title>
        <authorList>
            <person name="Kim J."/>
            <person name="Jeong S.E."/>
            <person name="Jung H.S."/>
            <person name="Jeon C.O."/>
        </authorList>
    </citation>
    <scope>NUCLEOTIDE SEQUENCE [LARGE SCALE GENOMIC DNA]</scope>
    <source>
        <strain evidence="5 6">5J-6</strain>
    </source>
</reference>
<dbReference type="GO" id="GO:0016787">
    <property type="term" value="F:hydrolase activity"/>
    <property type="evidence" value="ECO:0007669"/>
    <property type="project" value="UniProtKB-ARBA"/>
</dbReference>
<dbReference type="InterPro" id="IPR036439">
    <property type="entry name" value="Dockerin_dom_sf"/>
</dbReference>
<evidence type="ECO:0000313" key="6">
    <source>
        <dbReference type="Proteomes" id="UP000481087"/>
    </source>
</evidence>
<evidence type="ECO:0000256" key="3">
    <source>
        <dbReference type="SAM" id="MobiDB-lite"/>
    </source>
</evidence>
<dbReference type="SUPFAM" id="SSF63446">
    <property type="entry name" value="Type I dockerin domain"/>
    <property type="match status" value="1"/>
</dbReference>
<dbReference type="SMART" id="SM00560">
    <property type="entry name" value="LamGL"/>
    <property type="match status" value="1"/>
</dbReference>
<dbReference type="InterPro" id="IPR008964">
    <property type="entry name" value="Invasin/intimin_cell_adhesion"/>
</dbReference>
<keyword evidence="1" id="KW-0732">Signal</keyword>
<dbReference type="InterPro" id="IPR025883">
    <property type="entry name" value="Cadherin-like_domain"/>
</dbReference>
<dbReference type="SUPFAM" id="SSF49899">
    <property type="entry name" value="Concanavalin A-like lectins/glucanases"/>
    <property type="match status" value="2"/>
</dbReference>
<evidence type="ECO:0000256" key="2">
    <source>
        <dbReference type="ARBA" id="ARBA00023157"/>
    </source>
</evidence>
<sequence length="1270" mass="134315">MADRVFKRQLSRGLFILAILTLLLGQVISVNAAVPTDSVVKLPFDGNTLDGSGNPISVASTGSPSFVTGRLNQAINFDGTNQYLNLGSTNQTKFGTGDFTVSFWIRSSAVSGDPVIIGNKDWNSGSNTGWVLSLQSNGSIMWNFAPAGNSRSDAYISGVADNDWHFITVSHQRNGYATLYKDGAVVSAVAISSKTGTIDTTYPTAIGQDGTLNYSSRLNANIDHMQLFKRALSDTEVKDMFSSFTMGSSTQKVLVIGIDGTRSDALQAANTPSMDALTAGGAYSYNVQANSNYTWSGTGWSSILTGVWYDKHGVTDNSFSGKNFTQYPSLMQRVEQYNPALSTTSIVNWGAINDNIISGIDSETAVPTDDLVRDQTVSLMQNGNPDFTFIQFDDVDHAGHAYGFSTSVPQYINAIEQTDARIGAVVNAIQSRSTYAEEDWLILVTTDHGGTGTSHGGNSEQERSIFLILNGNSVAKGPIANTPNQTDALVTAMKFLKVPINPAWKLDGQAIPYDSSLKLQLDGNMQDSSGNHTTVTSQGSPTFTTGQTNQAIHFNGTQQYLNLGSTSNTDFGTGDFSVSFWIRSSGVVNDPSIISNKNWSNGANTGWAVILESDGSVKWNFTPAGQSRSDASIPGVSDSKWHFITITHHRNGSASLYKDSALVTSVNISGKSGSINTNYPTAIGQDGTLNYSEHLNADIDHVQLFKRTLSPSEVSNLYNTTKASSDASLTDLQMNGDSVNGFEMTTLSYALSVPSNVTVANVAYTTSDAAATAVVNGGNNLSLGDNSITVTVTAQDGTTRVYTIVVTRQSPPQLNALIVQVQTVLDAAVEGLMAGQYPSGSKLILQEALNTARTSAAIAQTEQDFDQATTTLNQALLTFQNSVIVLIPGDQQVYVQSIAVTSPSSTIDMKGETLQLSATVLPVNATNKSVTWAVYEKDGTPLTDQATIDQNGVLTAAKDGIVKVVATATDGSGIQGSNYVVITGQIPLPTDVPQATLTGPTVVQAGTEFSTKFGLNNVTASVYSAVYAADIIVAYDADAIDFVSVDPLISGFMEVQTQTDIPGQIRILAASQGNTGAITASGDVFTFNWMAKPNHPSTTTNLVLTKVAVSNGLGQKLDAALANLTVSVTSTDKTTLQTVIGLAQSAYDHSVEGTLVGQYAAGSRAVLLSAIQAASAIHSDPTATQQQLDQAANTLNLALQVFNGKIITVYARGDVNGDYAIDIGDLGRAAVYYGKTSASSDWNEAKSADYNNDGKISIVDIVGIAKLILQ</sequence>
<comment type="caution">
    <text evidence="5">The sequence shown here is derived from an EMBL/GenBank/DDBJ whole genome shotgun (WGS) entry which is preliminary data.</text>
</comment>
<feature type="domain" description="Dockerin" evidence="4">
    <location>
        <begin position="1208"/>
        <end position="1270"/>
    </location>
</feature>
<dbReference type="RefSeq" id="WP_161407958.1">
    <property type="nucleotide sequence ID" value="NZ_WTUZ01000020.1"/>
</dbReference>
<dbReference type="EMBL" id="WTUZ01000020">
    <property type="protein sequence ID" value="MZQ83843.1"/>
    <property type="molecule type" value="Genomic_DNA"/>
</dbReference>
<dbReference type="Gene3D" id="2.60.40.1080">
    <property type="match status" value="1"/>
</dbReference>
<name>A0A6L8V057_9BACL</name>